<gene>
    <name evidence="1" type="ORF">HJC23_012165</name>
</gene>
<dbReference type="EMBL" id="JABMIG020000234">
    <property type="protein sequence ID" value="KAL3784530.1"/>
    <property type="molecule type" value="Genomic_DNA"/>
</dbReference>
<comment type="caution">
    <text evidence="1">The sequence shown here is derived from an EMBL/GenBank/DDBJ whole genome shotgun (WGS) entry which is preliminary data.</text>
</comment>
<accession>A0ABD3PDS0</accession>
<dbReference type="AlphaFoldDB" id="A0ABD3PDS0"/>
<proteinExistence type="predicted"/>
<sequence>MLSRRRRRPLDTPAAAGLRCHHHRFRRSRPFAAIAVSLYGQSHHLAVARHHLRPVSAVAAVAAVDAPPVAVAFVDVGASVAATNPSASPPPNPSASSPLNHLLPPSLSSACSQQSSIATAAVVAVKSTLPDDALVTVVSRNLSMQSPPPPLNSLTAAHKSHDFENNVLSKYRVS</sequence>
<organism evidence="1 2">
    <name type="scientific">Cyclotella cryptica</name>
    <dbReference type="NCBI Taxonomy" id="29204"/>
    <lineage>
        <taxon>Eukaryota</taxon>
        <taxon>Sar</taxon>
        <taxon>Stramenopiles</taxon>
        <taxon>Ochrophyta</taxon>
        <taxon>Bacillariophyta</taxon>
        <taxon>Coscinodiscophyceae</taxon>
        <taxon>Thalassiosirophycidae</taxon>
        <taxon>Stephanodiscales</taxon>
        <taxon>Stephanodiscaceae</taxon>
        <taxon>Cyclotella</taxon>
    </lineage>
</organism>
<keyword evidence="2" id="KW-1185">Reference proteome</keyword>
<evidence type="ECO:0000313" key="2">
    <source>
        <dbReference type="Proteomes" id="UP001516023"/>
    </source>
</evidence>
<dbReference type="Proteomes" id="UP001516023">
    <property type="component" value="Unassembled WGS sequence"/>
</dbReference>
<name>A0ABD3PDS0_9STRA</name>
<evidence type="ECO:0000313" key="1">
    <source>
        <dbReference type="EMBL" id="KAL3784530.1"/>
    </source>
</evidence>
<reference evidence="1 2" key="1">
    <citation type="journal article" date="2020" name="G3 (Bethesda)">
        <title>Improved Reference Genome for Cyclotella cryptica CCMP332, a Model for Cell Wall Morphogenesis, Salinity Adaptation, and Lipid Production in Diatoms (Bacillariophyta).</title>
        <authorList>
            <person name="Roberts W.R."/>
            <person name="Downey K.M."/>
            <person name="Ruck E.C."/>
            <person name="Traller J.C."/>
            <person name="Alverson A.J."/>
        </authorList>
    </citation>
    <scope>NUCLEOTIDE SEQUENCE [LARGE SCALE GENOMIC DNA]</scope>
    <source>
        <strain evidence="1 2">CCMP332</strain>
    </source>
</reference>
<protein>
    <submittedName>
        <fullName evidence="1">Uncharacterized protein</fullName>
    </submittedName>
</protein>